<evidence type="ECO:0000313" key="3">
    <source>
        <dbReference type="Proteomes" id="UP000027222"/>
    </source>
</evidence>
<dbReference type="OrthoDB" id="10483030at2759"/>
<evidence type="ECO:0000313" key="2">
    <source>
        <dbReference type="EMBL" id="KDR70972.1"/>
    </source>
</evidence>
<evidence type="ECO:0000256" key="1">
    <source>
        <dbReference type="SAM" id="SignalP"/>
    </source>
</evidence>
<organism evidence="2 3">
    <name type="scientific">Galerina marginata (strain CBS 339.88)</name>
    <dbReference type="NCBI Taxonomy" id="685588"/>
    <lineage>
        <taxon>Eukaryota</taxon>
        <taxon>Fungi</taxon>
        <taxon>Dikarya</taxon>
        <taxon>Basidiomycota</taxon>
        <taxon>Agaricomycotina</taxon>
        <taxon>Agaricomycetes</taxon>
        <taxon>Agaricomycetidae</taxon>
        <taxon>Agaricales</taxon>
        <taxon>Agaricineae</taxon>
        <taxon>Strophariaceae</taxon>
        <taxon>Galerina</taxon>
    </lineage>
</organism>
<dbReference type="Proteomes" id="UP000027222">
    <property type="component" value="Unassembled WGS sequence"/>
</dbReference>
<keyword evidence="3" id="KW-1185">Reference proteome</keyword>
<dbReference type="EMBL" id="KL142395">
    <property type="protein sequence ID" value="KDR70972.1"/>
    <property type="molecule type" value="Genomic_DNA"/>
</dbReference>
<evidence type="ECO:0008006" key="4">
    <source>
        <dbReference type="Google" id="ProtNLM"/>
    </source>
</evidence>
<keyword evidence="1" id="KW-0732">Signal</keyword>
<protein>
    <recommendedName>
        <fullName evidence="4">CBM1 domain-containing protein</fullName>
    </recommendedName>
</protein>
<dbReference type="AlphaFoldDB" id="A0A067SLV3"/>
<feature type="chain" id="PRO_5001648476" description="CBM1 domain-containing protein" evidence="1">
    <location>
        <begin position="21"/>
        <end position="61"/>
    </location>
</feature>
<sequence>MKISALPLTFFFAFFSHVLASPTPQGGTQNLICGGPDKLTCPPGYRCCIGPLSPTVERTGG</sequence>
<accession>A0A067SLV3</accession>
<proteinExistence type="predicted"/>
<feature type="signal peptide" evidence="1">
    <location>
        <begin position="1"/>
        <end position="20"/>
    </location>
</feature>
<reference evidence="3" key="1">
    <citation type="journal article" date="2014" name="Proc. Natl. Acad. Sci. U.S.A.">
        <title>Extensive sampling of basidiomycete genomes demonstrates inadequacy of the white-rot/brown-rot paradigm for wood decay fungi.</title>
        <authorList>
            <person name="Riley R."/>
            <person name="Salamov A.A."/>
            <person name="Brown D.W."/>
            <person name="Nagy L.G."/>
            <person name="Floudas D."/>
            <person name="Held B.W."/>
            <person name="Levasseur A."/>
            <person name="Lombard V."/>
            <person name="Morin E."/>
            <person name="Otillar R."/>
            <person name="Lindquist E.A."/>
            <person name="Sun H."/>
            <person name="LaButti K.M."/>
            <person name="Schmutz J."/>
            <person name="Jabbour D."/>
            <person name="Luo H."/>
            <person name="Baker S.E."/>
            <person name="Pisabarro A.G."/>
            <person name="Walton J.D."/>
            <person name="Blanchette R.A."/>
            <person name="Henrissat B."/>
            <person name="Martin F."/>
            <person name="Cullen D."/>
            <person name="Hibbett D.S."/>
            <person name="Grigoriev I.V."/>
        </authorList>
    </citation>
    <scope>NUCLEOTIDE SEQUENCE [LARGE SCALE GENOMIC DNA]</scope>
    <source>
        <strain evidence="3">CBS 339.88</strain>
    </source>
</reference>
<gene>
    <name evidence="2" type="ORF">GALMADRAFT_144437</name>
</gene>
<dbReference type="HOGENOM" id="CLU_175717_1_0_1"/>
<name>A0A067SLV3_GALM3</name>